<keyword evidence="3 6" id="KW-0479">Metal-binding</keyword>
<evidence type="ECO:0000256" key="3">
    <source>
        <dbReference type="ARBA" id="ARBA00022723"/>
    </source>
</evidence>
<evidence type="ECO:0000256" key="2">
    <source>
        <dbReference type="ARBA" id="ARBA00022617"/>
    </source>
</evidence>
<evidence type="ECO:0000313" key="8">
    <source>
        <dbReference type="EMBL" id="MBK9716756.1"/>
    </source>
</evidence>
<dbReference type="InterPro" id="IPR009056">
    <property type="entry name" value="Cyt_c-like_dom"/>
</dbReference>
<evidence type="ECO:0000259" key="7">
    <source>
        <dbReference type="PROSITE" id="PS51007"/>
    </source>
</evidence>
<accession>A0A9D7XDP1</accession>
<dbReference type="GO" id="GO:0004130">
    <property type="term" value="F:cytochrome-c peroxidase activity"/>
    <property type="evidence" value="ECO:0007669"/>
    <property type="project" value="TreeGrafter"/>
</dbReference>
<dbReference type="EMBL" id="JADKFW010000004">
    <property type="protein sequence ID" value="MBK9716756.1"/>
    <property type="molecule type" value="Genomic_DNA"/>
</dbReference>
<keyword evidence="2 6" id="KW-0349">Heme</keyword>
<dbReference type="GO" id="GO:0046872">
    <property type="term" value="F:metal ion binding"/>
    <property type="evidence" value="ECO:0007669"/>
    <property type="project" value="UniProtKB-KW"/>
</dbReference>
<gene>
    <name evidence="8" type="ORF">IPO85_04430</name>
</gene>
<proteinExistence type="predicted"/>
<keyword evidence="5 6" id="KW-0408">Iron</keyword>
<comment type="subcellular location">
    <subcellularLocation>
        <location evidence="1">Cell envelope</location>
    </subcellularLocation>
</comment>
<evidence type="ECO:0000256" key="6">
    <source>
        <dbReference type="PROSITE-ProRule" id="PRU00433"/>
    </source>
</evidence>
<keyword evidence="4" id="KW-0560">Oxidoreductase</keyword>
<dbReference type="Proteomes" id="UP000808349">
    <property type="component" value="Unassembled WGS sequence"/>
</dbReference>
<dbReference type="Gene3D" id="1.10.760.10">
    <property type="entry name" value="Cytochrome c-like domain"/>
    <property type="match status" value="2"/>
</dbReference>
<evidence type="ECO:0000256" key="5">
    <source>
        <dbReference type="ARBA" id="ARBA00023004"/>
    </source>
</evidence>
<dbReference type="GO" id="GO:0009055">
    <property type="term" value="F:electron transfer activity"/>
    <property type="evidence" value="ECO:0007669"/>
    <property type="project" value="InterPro"/>
</dbReference>
<dbReference type="Pfam" id="PF03150">
    <property type="entry name" value="CCP_MauG"/>
    <property type="match status" value="1"/>
</dbReference>
<feature type="domain" description="Cytochrome c" evidence="7">
    <location>
        <begin position="276"/>
        <end position="416"/>
    </location>
</feature>
<evidence type="ECO:0000313" key="9">
    <source>
        <dbReference type="Proteomes" id="UP000808349"/>
    </source>
</evidence>
<dbReference type="SUPFAM" id="SSF46626">
    <property type="entry name" value="Cytochrome c"/>
    <property type="match status" value="2"/>
</dbReference>
<dbReference type="InterPro" id="IPR036909">
    <property type="entry name" value="Cyt_c-like_dom_sf"/>
</dbReference>
<dbReference type="AlphaFoldDB" id="A0A9D7XDP1"/>
<evidence type="ECO:0000256" key="1">
    <source>
        <dbReference type="ARBA" id="ARBA00004196"/>
    </source>
</evidence>
<dbReference type="GO" id="GO:0030313">
    <property type="term" value="C:cell envelope"/>
    <property type="evidence" value="ECO:0007669"/>
    <property type="project" value="UniProtKB-SubCell"/>
</dbReference>
<protein>
    <recommendedName>
        <fullName evidence="7">Cytochrome c domain-containing protein</fullName>
    </recommendedName>
</protein>
<name>A0A9D7XDP1_9BACT</name>
<organism evidence="8 9">
    <name type="scientific">Candidatus Defluviibacterium haderslevense</name>
    <dbReference type="NCBI Taxonomy" id="2981993"/>
    <lineage>
        <taxon>Bacteria</taxon>
        <taxon>Pseudomonadati</taxon>
        <taxon>Bacteroidota</taxon>
        <taxon>Saprospiria</taxon>
        <taxon>Saprospirales</taxon>
        <taxon>Saprospiraceae</taxon>
        <taxon>Candidatus Defluviibacterium</taxon>
    </lineage>
</organism>
<dbReference type="GO" id="GO:0020037">
    <property type="term" value="F:heme binding"/>
    <property type="evidence" value="ECO:0007669"/>
    <property type="project" value="InterPro"/>
</dbReference>
<dbReference type="PANTHER" id="PTHR30600">
    <property type="entry name" value="CYTOCHROME C PEROXIDASE-RELATED"/>
    <property type="match status" value="1"/>
</dbReference>
<dbReference type="InterPro" id="IPR004852">
    <property type="entry name" value="Di-haem_cyt_c_peroxidsae"/>
</dbReference>
<reference evidence="8 9" key="1">
    <citation type="submission" date="2020-10" db="EMBL/GenBank/DDBJ databases">
        <title>Connecting structure to function with the recovery of over 1000 high-quality activated sludge metagenome-assembled genomes encoding full-length rRNA genes using long-read sequencing.</title>
        <authorList>
            <person name="Singleton C.M."/>
            <person name="Petriglieri F."/>
            <person name="Kristensen J.M."/>
            <person name="Kirkegaard R.H."/>
            <person name="Michaelsen T.Y."/>
            <person name="Andersen M.H."/>
            <person name="Karst S.M."/>
            <person name="Dueholm M.S."/>
            <person name="Nielsen P.H."/>
            <person name="Albertsen M."/>
        </authorList>
    </citation>
    <scope>NUCLEOTIDE SEQUENCE [LARGE SCALE GENOMIC DNA]</scope>
    <source>
        <strain evidence="8">Ribe_18-Q3-R11-54_BAT3C.373</strain>
    </source>
</reference>
<evidence type="ECO:0000256" key="4">
    <source>
        <dbReference type="ARBA" id="ARBA00023002"/>
    </source>
</evidence>
<sequence>MKKVYLSILVCSIAYFLACKEDVTELTIDSNLESAIIKHSKTGSLSDYIMPSSIDYKSLPNQDPNNPVTAEKVALGKLLFFETGLAQDAKKSVSLNTYSCSSCHVPEKNFTAGRIQGIADGGVGFGHLGEGRSKNVDYQGSEVDAQGARPLPTINLTFVRNALWSGAFGARGMNVGTESAWGVVDSLTSINAKGFEGLESNNTRALFVHRQVINKDLMTKLGLKDKFDSAFPDVPESERYVPQMASNAIAAYFRTVLTNEAPFQEWLKGNKKAMTLQQKRGAELFFGKAACINCHNSPSFNNQRFAAVGVKNLFQSGHEVFRTDVNDARNKGRGGFTLRDEDLYKFKVPQLYNLKGIGFYFHGGSKNSLREVIEYFNEAKGENPDVPTERLDPQFQPLNLTSTEIDDLLEFLENGLYDDNLVRYKPYFTQSGFCFPNNDPQSKKDMGCK</sequence>
<dbReference type="PROSITE" id="PS51007">
    <property type="entry name" value="CYTC"/>
    <property type="match status" value="1"/>
</dbReference>
<dbReference type="InterPro" id="IPR051395">
    <property type="entry name" value="Cytochrome_c_Peroxidase/MauG"/>
</dbReference>
<comment type="caution">
    <text evidence="8">The sequence shown here is derived from an EMBL/GenBank/DDBJ whole genome shotgun (WGS) entry which is preliminary data.</text>
</comment>